<reference evidence="3" key="1">
    <citation type="journal article" date="2018" name="Nat. Microbiol.">
        <title>Leveraging single-cell genomics to expand the fungal tree of life.</title>
        <authorList>
            <person name="Ahrendt S.R."/>
            <person name="Quandt C.A."/>
            <person name="Ciobanu D."/>
            <person name="Clum A."/>
            <person name="Salamov A."/>
            <person name="Andreopoulos B."/>
            <person name="Cheng J.F."/>
            <person name="Woyke T."/>
            <person name="Pelin A."/>
            <person name="Henrissat B."/>
            <person name="Reynolds N.K."/>
            <person name="Benny G.L."/>
            <person name="Smith M.E."/>
            <person name="James T.Y."/>
            <person name="Grigoriev I.V."/>
        </authorList>
    </citation>
    <scope>NUCLEOTIDE SEQUENCE [LARGE SCALE GENOMIC DNA]</scope>
</reference>
<proteinExistence type="predicted"/>
<accession>A0A4P9WH42</accession>
<keyword evidence="3" id="KW-1185">Reference proteome</keyword>
<feature type="compositionally biased region" description="Basic and acidic residues" evidence="1">
    <location>
        <begin position="192"/>
        <end position="206"/>
    </location>
</feature>
<dbReference type="EMBL" id="KZ994798">
    <property type="protein sequence ID" value="RKO92044.1"/>
    <property type="molecule type" value="Genomic_DNA"/>
</dbReference>
<name>A0A4P9WH42_9FUNG</name>
<feature type="region of interest" description="Disordered" evidence="1">
    <location>
        <begin position="190"/>
        <end position="230"/>
    </location>
</feature>
<gene>
    <name evidence="2" type="ORF">BDK51DRAFT_45076</name>
</gene>
<sequence>MLRAENAVSVVAGGVEEADFDPYLRTFGHRLQVVQFAWLFDPSKILLLVVVKTSEPRIPLGSHFRPPYTGTSSSTDMLRALATVVPLARHGAPGASSFKNPRSEDFHAAARLCGGTFSKVPGLGVLGGTSRGRGFAASKKSQRLSPQTTGPNESILVANASHQQRSLALRQEPFPGRVPQCVCDGGFECEERDPGDGGEEGLKRDANIMSPLLNDGPGPVDSRATLPCLP</sequence>
<organism evidence="2 3">
    <name type="scientific">Blyttiomyces helicus</name>
    <dbReference type="NCBI Taxonomy" id="388810"/>
    <lineage>
        <taxon>Eukaryota</taxon>
        <taxon>Fungi</taxon>
        <taxon>Fungi incertae sedis</taxon>
        <taxon>Chytridiomycota</taxon>
        <taxon>Chytridiomycota incertae sedis</taxon>
        <taxon>Chytridiomycetes</taxon>
        <taxon>Chytridiomycetes incertae sedis</taxon>
        <taxon>Blyttiomyces</taxon>
    </lineage>
</organism>
<dbReference type="AlphaFoldDB" id="A0A4P9WH42"/>
<evidence type="ECO:0000313" key="3">
    <source>
        <dbReference type="Proteomes" id="UP000269721"/>
    </source>
</evidence>
<evidence type="ECO:0000313" key="2">
    <source>
        <dbReference type="EMBL" id="RKO92044.1"/>
    </source>
</evidence>
<protein>
    <submittedName>
        <fullName evidence="2">Uncharacterized protein</fullName>
    </submittedName>
</protein>
<dbReference type="Proteomes" id="UP000269721">
    <property type="component" value="Unassembled WGS sequence"/>
</dbReference>
<evidence type="ECO:0000256" key="1">
    <source>
        <dbReference type="SAM" id="MobiDB-lite"/>
    </source>
</evidence>